<evidence type="ECO:0000256" key="5">
    <source>
        <dbReference type="ARBA" id="ARBA00023136"/>
    </source>
</evidence>
<dbReference type="Pfam" id="PF10412">
    <property type="entry name" value="TrwB_AAD_bind"/>
    <property type="match status" value="1"/>
</dbReference>
<feature type="compositionally biased region" description="Acidic residues" evidence="6">
    <location>
        <begin position="767"/>
        <end position="776"/>
    </location>
</feature>
<dbReference type="InterPro" id="IPR019476">
    <property type="entry name" value="T4SS_TraD_DNA-bd"/>
</dbReference>
<evidence type="ECO:0000313" key="11">
    <source>
        <dbReference type="EMBL" id="SAQ14650.1"/>
    </source>
</evidence>
<feature type="domain" description="Type IV secretion system coupling protein TraD DNA-binding" evidence="8">
    <location>
        <begin position="172"/>
        <end position="561"/>
    </location>
</feature>
<sequence length="776" mass="86789">MSFNAKDMTQGGQIANMRFRMFGQIANIIFYVLFIIFWVLCGLMLMYRLSWQTFVNGCVYWWCTTLAPMRDIIRSQPVYTINYYGRSLEYNAEQILADKYTIWCGEQLWTSFVLAAVVSLVICIVTFFVASWVLGRQGKQQSEDENTGGRQLSDKPKEVARQMKRDGMASDIKIGDLPILLNSEIQNFCLHGTVGSGKSEVIRRLLNYVRARGDMAIIYDRSCEFVKSYYDPSLDKILNPLDSRCAAWDLWKECLSLPDFDNISNTLIPMGTKEDPFWQGSGRTIFAEGAYLMREDKDRSYEKLVDTMLSIKIDKLRAYLQNTPAANLVEEKIEKTAISIRAVLTNYVKAIRYLQGIEKNGEPFTIRDWMRGVREDRPNGWLFISSNADTHASLKPVISMWLSIAIRGLLAMGENRNRRVWIFADELPTLHKLPDLVEILPEARKFGGCYVFGIQSYAQLEDIYGVKPAATLFDVMNTRAFFRSPSKEIAEFATGEIGEKEILKASEQYSYGADPVRDGVSTGKEKERETLVSYSDIQTLPDLSCYVTLPGPYPAVKLALKYKPRPKIAEGFIQRSLDTRVDTRLSALLEAREAEGSLARALFTPDAPAPDPAEKDVKVGNTPEQSQPAESIESPATVKVPATAKTPAADEIGQSPETPEPAAPVTKVVTVPLIRPRSATATGTAAVATTAASTTSATTVPAGGTEQELAQQPTEQGQDRLPAGMNDDGVIEDMDAYDAWLAGEQTQRDMQRREEVNINHSHRRDEQDDIEIGGNF</sequence>
<evidence type="ECO:0000313" key="12">
    <source>
        <dbReference type="Proteomes" id="UP000078124"/>
    </source>
</evidence>
<dbReference type="InterPro" id="IPR051539">
    <property type="entry name" value="T4SS-coupling_protein"/>
</dbReference>
<feature type="transmembrane region" description="Helical" evidence="7">
    <location>
        <begin position="21"/>
        <end position="47"/>
    </location>
</feature>
<dbReference type="InterPro" id="IPR027417">
    <property type="entry name" value="P-loop_NTPase"/>
</dbReference>
<dbReference type="AlphaFoldDB" id="A0A8G2E8Z2"/>
<comment type="subcellular location">
    <subcellularLocation>
        <location evidence="1">Cell membrane</location>
        <topology evidence="1">Multi-pass membrane protein</topology>
    </subcellularLocation>
</comment>
<feature type="transmembrane region" description="Helical" evidence="7">
    <location>
        <begin position="108"/>
        <end position="134"/>
    </location>
</feature>
<dbReference type="NCBIfam" id="NF010254">
    <property type="entry name" value="PRK13700.1"/>
    <property type="match status" value="1"/>
</dbReference>
<dbReference type="Proteomes" id="UP000078124">
    <property type="component" value="Unassembled WGS sequence"/>
</dbReference>
<evidence type="ECO:0000256" key="3">
    <source>
        <dbReference type="ARBA" id="ARBA00022692"/>
    </source>
</evidence>
<evidence type="ECO:0000256" key="1">
    <source>
        <dbReference type="ARBA" id="ARBA00004651"/>
    </source>
</evidence>
<dbReference type="GeneID" id="57431912"/>
<evidence type="ECO:0000256" key="2">
    <source>
        <dbReference type="ARBA" id="ARBA00022475"/>
    </source>
</evidence>
<dbReference type="RefSeq" id="WP_040118437.1">
    <property type="nucleotide sequence ID" value="NZ_ABZSJN020000245.1"/>
</dbReference>
<keyword evidence="13" id="KW-1185">Reference proteome</keyword>
<keyword evidence="2" id="KW-1003">Cell membrane</keyword>
<name>A0A8G2E8Z2_RAOPL</name>
<reference evidence="10 13" key="2">
    <citation type="submission" date="2023-12" db="EMBL/GenBank/DDBJ databases">
        <title>N/s.</title>
        <authorList>
            <person name="Dale J."/>
        </authorList>
    </citation>
    <scope>NUCLEOTIDE SEQUENCE [LARGE SCALE GENOMIC DNA]</scope>
    <source>
        <strain evidence="10 13">2023EL-01226</strain>
    </source>
</reference>
<proteinExistence type="predicted"/>
<dbReference type="NCBIfam" id="TIGR02759">
    <property type="entry name" value="TraD_Ftype"/>
    <property type="match status" value="1"/>
</dbReference>
<dbReference type="CDD" id="cd01127">
    <property type="entry name" value="TrwB_TraG_TraD_VirD4"/>
    <property type="match status" value="1"/>
</dbReference>
<keyword evidence="4 7" id="KW-1133">Transmembrane helix</keyword>
<dbReference type="EMBL" id="JAXUDK010000037">
    <property type="protein sequence ID" value="MDZ7469516.1"/>
    <property type="molecule type" value="Genomic_DNA"/>
</dbReference>
<keyword evidence="3 7" id="KW-0812">Transmembrane</keyword>
<feature type="region of interest" description="Disordered" evidence="6">
    <location>
        <begin position="600"/>
        <end position="666"/>
    </location>
</feature>
<dbReference type="SUPFAM" id="SSF52540">
    <property type="entry name" value="P-loop containing nucleoside triphosphate hydrolases"/>
    <property type="match status" value="1"/>
</dbReference>
<dbReference type="PANTHER" id="PTHR37937:SF1">
    <property type="entry name" value="CONJUGATIVE TRANSFER: DNA TRANSPORT"/>
    <property type="match status" value="1"/>
</dbReference>
<dbReference type="Gene3D" id="3.40.50.300">
    <property type="entry name" value="P-loop containing nucleotide triphosphate hydrolases"/>
    <property type="match status" value="1"/>
</dbReference>
<evidence type="ECO:0000313" key="13">
    <source>
        <dbReference type="Proteomes" id="UP001293169"/>
    </source>
</evidence>
<dbReference type="InterPro" id="IPR014128">
    <property type="entry name" value="T4SS_TraD"/>
</dbReference>
<evidence type="ECO:0000256" key="7">
    <source>
        <dbReference type="SAM" id="Phobius"/>
    </source>
</evidence>
<evidence type="ECO:0000256" key="4">
    <source>
        <dbReference type="ARBA" id="ARBA00022989"/>
    </source>
</evidence>
<feature type="region of interest" description="Disordered" evidence="6">
    <location>
        <begin position="693"/>
        <end position="729"/>
    </location>
</feature>
<organism evidence="11 12">
    <name type="scientific">Raoultella planticola</name>
    <name type="common">Klebsiella planticola</name>
    <dbReference type="NCBI Taxonomy" id="575"/>
    <lineage>
        <taxon>Bacteria</taxon>
        <taxon>Pseudomonadati</taxon>
        <taxon>Pseudomonadota</taxon>
        <taxon>Gammaproteobacteria</taxon>
        <taxon>Enterobacterales</taxon>
        <taxon>Enterobacteriaceae</taxon>
        <taxon>Klebsiella/Raoultella group</taxon>
        <taxon>Raoultella</taxon>
    </lineage>
</organism>
<gene>
    <name evidence="11" type="primary">traD_2</name>
    <name evidence="10" type="synonym">traD</name>
    <name evidence="11" type="ORF">SAMEA2273876_05543</name>
    <name evidence="10" type="ORF">U5E74_28445</name>
</gene>
<evidence type="ECO:0000256" key="6">
    <source>
        <dbReference type="SAM" id="MobiDB-lite"/>
    </source>
</evidence>
<dbReference type="Proteomes" id="UP001293169">
    <property type="component" value="Unassembled WGS sequence"/>
</dbReference>
<feature type="compositionally biased region" description="Low complexity" evidence="6">
    <location>
        <begin position="693"/>
        <end position="705"/>
    </location>
</feature>
<evidence type="ECO:0000259" key="9">
    <source>
        <dbReference type="Pfam" id="PF12615"/>
    </source>
</evidence>
<accession>A0A8G2E8Z2</accession>
<dbReference type="Pfam" id="PF12615">
    <property type="entry name" value="TraD_N"/>
    <property type="match status" value="1"/>
</dbReference>
<evidence type="ECO:0000259" key="8">
    <source>
        <dbReference type="Pfam" id="PF10412"/>
    </source>
</evidence>
<comment type="caution">
    <text evidence="11">The sequence shown here is derived from an EMBL/GenBank/DDBJ whole genome shotgun (WGS) entry which is preliminary data.</text>
</comment>
<dbReference type="EMBL" id="FLAC01000044">
    <property type="protein sequence ID" value="SAQ14650.1"/>
    <property type="molecule type" value="Genomic_DNA"/>
</dbReference>
<dbReference type="InterPro" id="IPR022585">
    <property type="entry name" value="TraD_N"/>
</dbReference>
<reference evidence="11 12" key="1">
    <citation type="submission" date="2016-05" db="EMBL/GenBank/DDBJ databases">
        <authorList>
            <consortium name="Pathogen Informatics"/>
        </authorList>
    </citation>
    <scope>NUCLEOTIDE SEQUENCE [LARGE SCALE GENOMIC DNA]</scope>
    <source>
        <strain evidence="11 12">2880STDY5682802</strain>
    </source>
</reference>
<keyword evidence="5 7" id="KW-0472">Membrane</keyword>
<evidence type="ECO:0000313" key="10">
    <source>
        <dbReference type="EMBL" id="MDZ7469516.1"/>
    </source>
</evidence>
<dbReference type="GO" id="GO:0005886">
    <property type="term" value="C:plasma membrane"/>
    <property type="evidence" value="ECO:0007669"/>
    <property type="project" value="UniProtKB-SubCell"/>
</dbReference>
<dbReference type="Gene3D" id="1.10.8.80">
    <property type="entry name" value="Magnesium chelatase subunit I, C-Terminal domain"/>
    <property type="match status" value="1"/>
</dbReference>
<protein>
    <submittedName>
        <fullName evidence="11">Conjugal transfer protein TraD</fullName>
    </submittedName>
    <submittedName>
        <fullName evidence="10">Type IV conjugative transfer system coupling protein TraD</fullName>
    </submittedName>
</protein>
<dbReference type="PANTHER" id="PTHR37937">
    <property type="entry name" value="CONJUGATIVE TRANSFER: DNA TRANSPORT"/>
    <property type="match status" value="1"/>
</dbReference>
<feature type="region of interest" description="Disordered" evidence="6">
    <location>
        <begin position="757"/>
        <end position="776"/>
    </location>
</feature>
<feature type="domain" description="TraD coupling protein N-terminal" evidence="9">
    <location>
        <begin position="32"/>
        <end position="128"/>
    </location>
</feature>